<name>A0A417Z3N2_9MICO</name>
<evidence type="ECO:0000256" key="1">
    <source>
        <dbReference type="SAM" id="MobiDB-lite"/>
    </source>
</evidence>
<keyword evidence="2" id="KW-0472">Membrane</keyword>
<keyword evidence="2" id="KW-1133">Transmembrane helix</keyword>
<organism evidence="4 5">
    <name type="scientific">Dermacoccus abyssi</name>
    <dbReference type="NCBI Taxonomy" id="322596"/>
    <lineage>
        <taxon>Bacteria</taxon>
        <taxon>Bacillati</taxon>
        <taxon>Actinomycetota</taxon>
        <taxon>Actinomycetes</taxon>
        <taxon>Micrococcales</taxon>
        <taxon>Dermacoccaceae</taxon>
        <taxon>Dermacoccus</taxon>
    </lineage>
</organism>
<accession>A0A417Z3N2</accession>
<evidence type="ECO:0000313" key="4">
    <source>
        <dbReference type="EMBL" id="RHW45312.1"/>
    </source>
</evidence>
<gene>
    <name evidence="4" type="ORF">D1832_09350</name>
</gene>
<proteinExistence type="predicted"/>
<keyword evidence="3" id="KW-0732">Signal</keyword>
<dbReference type="Proteomes" id="UP000285376">
    <property type="component" value="Unassembled WGS sequence"/>
</dbReference>
<evidence type="ECO:0000256" key="3">
    <source>
        <dbReference type="SAM" id="SignalP"/>
    </source>
</evidence>
<keyword evidence="2" id="KW-0812">Transmembrane</keyword>
<dbReference type="RefSeq" id="WP_118913630.1">
    <property type="nucleotide sequence ID" value="NZ_CBCRVH010000005.1"/>
</dbReference>
<sequence>MTTSRARKALAATAVTVGLATTSAAPAWSAPKLADGNGFATGGKSIDLRVASGDGTPLDPGMYQTTLPVDETSRYAAISRGEGERLEIGVLGSATWKNDAWSVSDGSQGLEIKLTTPDGETTCATSADSLSTTGAPGLLKTNVAVDPKATKRITDSGDSADACRKATSYRLEVKRTNSGDNSTPMPVQIAVVRTPKVNGEVKTPSGDVEALSTQPLDASQAMEPGAGFANATTLPSSDGGYTVEAQPGRRMFFRVHLSWGQRMSVVWEVPKNGSGYNPTQDMNLDLQVYNPALTEVTVSGSGSNTGYLFKSTSSGTDPKQLGAYTAPIDYGNADRETSGDDGVQWQAMPGWYYVALDITPSSSSDKLDDSKTIPSAVSVRVQGTANQGPAMDVAQPDPATLSTEGTSGSNPLLWGGALVLGLGAVAGLAYVLWRRERA</sequence>
<evidence type="ECO:0000313" key="5">
    <source>
        <dbReference type="Proteomes" id="UP000285376"/>
    </source>
</evidence>
<evidence type="ECO:0000256" key="2">
    <source>
        <dbReference type="SAM" id="Phobius"/>
    </source>
</evidence>
<dbReference type="AlphaFoldDB" id="A0A417Z3N2"/>
<protein>
    <recommendedName>
        <fullName evidence="6">LPXTG cell wall anchor domain-containing protein</fullName>
    </recommendedName>
</protein>
<evidence type="ECO:0008006" key="6">
    <source>
        <dbReference type="Google" id="ProtNLM"/>
    </source>
</evidence>
<dbReference type="EMBL" id="QWLM01000010">
    <property type="protein sequence ID" value="RHW45312.1"/>
    <property type="molecule type" value="Genomic_DNA"/>
</dbReference>
<feature type="chain" id="PRO_5019092182" description="LPXTG cell wall anchor domain-containing protein" evidence="3">
    <location>
        <begin position="30"/>
        <end position="438"/>
    </location>
</feature>
<reference evidence="4 5" key="1">
    <citation type="submission" date="2018-08" db="EMBL/GenBank/DDBJ databases">
        <title>Whole genome sequence analysis of Dermacoccus abyssi bacteria isolated from Deep Mariana trench Micromonospora spp reveals genes involved in the environmental adaptation and production of secondary metabolites.</title>
        <authorList>
            <person name="Abdel-Mageed W.M."/>
            <person name="Lehri B."/>
            <person name="Nouioui I."/>
            <person name="Goodfellow I."/>
            <person name="Jaspars M."/>
            <person name="Karlyshev A."/>
        </authorList>
    </citation>
    <scope>NUCLEOTIDE SEQUENCE [LARGE SCALE GENOMIC DNA]</scope>
    <source>
        <strain evidence="4 5">MT1.1</strain>
    </source>
</reference>
<comment type="caution">
    <text evidence="4">The sequence shown here is derived from an EMBL/GenBank/DDBJ whole genome shotgun (WGS) entry which is preliminary data.</text>
</comment>
<feature type="region of interest" description="Disordered" evidence="1">
    <location>
        <begin position="384"/>
        <end position="406"/>
    </location>
</feature>
<feature type="signal peptide" evidence="3">
    <location>
        <begin position="1"/>
        <end position="29"/>
    </location>
</feature>
<feature type="transmembrane region" description="Helical" evidence="2">
    <location>
        <begin position="412"/>
        <end position="433"/>
    </location>
</feature>